<dbReference type="AlphaFoldDB" id="A0A1B9E9E9"/>
<comment type="caution">
    <text evidence="5">The sequence shown here is derived from an EMBL/GenBank/DDBJ whole genome shotgun (WGS) entry which is preliminary data.</text>
</comment>
<dbReference type="InterPro" id="IPR012640">
    <property type="entry name" value="Membr_lipoprot_lipid_attach_CS"/>
</dbReference>
<keyword evidence="6" id="KW-1185">Reference proteome</keyword>
<proteinExistence type="predicted"/>
<name>A0A1B9E9E9_9FLAO</name>
<feature type="domain" description="DUF4369" evidence="4">
    <location>
        <begin position="22"/>
        <end position="117"/>
    </location>
</feature>
<organism evidence="5 6">
    <name type="scientific">Flavobacterium crassostreae</name>
    <dbReference type="NCBI Taxonomy" id="1763534"/>
    <lineage>
        <taxon>Bacteria</taxon>
        <taxon>Pseudomonadati</taxon>
        <taxon>Bacteroidota</taxon>
        <taxon>Flavobacteriia</taxon>
        <taxon>Flavobacteriales</taxon>
        <taxon>Flavobacteriaceae</taxon>
        <taxon>Flavobacterium</taxon>
    </lineage>
</organism>
<evidence type="ECO:0000313" key="5">
    <source>
        <dbReference type="EMBL" id="OCB78590.1"/>
    </source>
</evidence>
<feature type="region of interest" description="Disordered" evidence="3">
    <location>
        <begin position="231"/>
        <end position="250"/>
    </location>
</feature>
<dbReference type="PROSITE" id="PS51257">
    <property type="entry name" value="PROKAR_LIPOPROTEIN"/>
    <property type="match status" value="1"/>
</dbReference>
<dbReference type="OrthoDB" id="1069091at2"/>
<dbReference type="STRING" id="1763534.GCA_001831475_01779"/>
<dbReference type="Proteomes" id="UP000093510">
    <property type="component" value="Unassembled WGS sequence"/>
</dbReference>
<reference evidence="5 6" key="1">
    <citation type="submission" date="2016-03" db="EMBL/GenBank/DDBJ databases">
        <authorList>
            <person name="Ploux O."/>
        </authorList>
    </citation>
    <scope>NUCLEOTIDE SEQUENCE [LARGE SCALE GENOMIC DNA]</scope>
    <source>
        <strain evidence="5 6">LPB0076</strain>
    </source>
</reference>
<protein>
    <recommendedName>
        <fullName evidence="1">Type IV secretion system putative lipoprotein virB7</fullName>
    </recommendedName>
</protein>
<accession>A0A1B9E9E9</accession>
<evidence type="ECO:0000313" key="6">
    <source>
        <dbReference type="Proteomes" id="UP000093510"/>
    </source>
</evidence>
<gene>
    <name evidence="5" type="ORF">LPBF_00910</name>
</gene>
<dbReference type="InterPro" id="IPR025380">
    <property type="entry name" value="DUF4369"/>
</dbReference>
<dbReference type="EMBL" id="LVEP01000002">
    <property type="protein sequence ID" value="OCB78590.1"/>
    <property type="molecule type" value="Genomic_DNA"/>
</dbReference>
<keyword evidence="2" id="KW-0732">Signal</keyword>
<dbReference type="Pfam" id="PF08139">
    <property type="entry name" value="LPAM_1"/>
    <property type="match status" value="1"/>
</dbReference>
<evidence type="ECO:0000256" key="3">
    <source>
        <dbReference type="SAM" id="MobiDB-lite"/>
    </source>
</evidence>
<evidence type="ECO:0000259" key="4">
    <source>
        <dbReference type="Pfam" id="PF14289"/>
    </source>
</evidence>
<dbReference type="Pfam" id="PF14289">
    <property type="entry name" value="DUF4369"/>
    <property type="match status" value="1"/>
</dbReference>
<dbReference type="RefSeq" id="WP_066331244.1">
    <property type="nucleotide sequence ID" value="NZ_CP017688.1"/>
</dbReference>
<evidence type="ECO:0000256" key="1">
    <source>
        <dbReference type="ARBA" id="ARBA00017922"/>
    </source>
</evidence>
<evidence type="ECO:0000256" key="2">
    <source>
        <dbReference type="ARBA" id="ARBA00022729"/>
    </source>
</evidence>
<sequence>MKKIILFLSAAVVMTSCSKDKYTISGTAKGIENGKTIIVETQDANGMGLIAVDTVVVENEKFEINGKAAEPVFHTLQLEGVQGKVPFILENGDITIVIDKDSIQKSKVSGTYNNDEYVTFNEEIKVVQKKLMDFQKNNMQTMNTAQQNKDTAVINSLMQQFSKLQEETAVASKAKYIKYAETHPKSLISALIIQGMINDPSADIKKSETIYNSFDESLKNTKPGKAIKAKLDETKTPTTGATAPVEGDAK</sequence>